<feature type="domain" description="VOC" evidence="1">
    <location>
        <begin position="3"/>
        <end position="120"/>
    </location>
</feature>
<dbReference type="Proteomes" id="UP000634011">
    <property type="component" value="Unassembled WGS sequence"/>
</dbReference>
<evidence type="ECO:0000313" key="3">
    <source>
        <dbReference type="Proteomes" id="UP000634011"/>
    </source>
</evidence>
<dbReference type="InterPro" id="IPR037523">
    <property type="entry name" value="VOC_core"/>
</dbReference>
<evidence type="ECO:0000259" key="1">
    <source>
        <dbReference type="PROSITE" id="PS51819"/>
    </source>
</evidence>
<protein>
    <submittedName>
        <fullName evidence="2">Drug:proton antiporter</fullName>
    </submittedName>
</protein>
<proteinExistence type="predicted"/>
<keyword evidence="3" id="KW-1185">Reference proteome</keyword>
<organism evidence="2 3">
    <name type="scientific">Undibacterium jejuense</name>
    <dbReference type="NCBI Taxonomy" id="1344949"/>
    <lineage>
        <taxon>Bacteria</taxon>
        <taxon>Pseudomonadati</taxon>
        <taxon>Pseudomonadota</taxon>
        <taxon>Betaproteobacteria</taxon>
        <taxon>Burkholderiales</taxon>
        <taxon>Oxalobacteraceae</taxon>
        <taxon>Undibacterium</taxon>
    </lineage>
</organism>
<dbReference type="AlphaFoldDB" id="A0A923HHD8"/>
<reference evidence="2" key="1">
    <citation type="submission" date="2020-08" db="EMBL/GenBank/DDBJ databases">
        <title>Novel species isolated from subtropical streams in China.</title>
        <authorList>
            <person name="Lu H."/>
        </authorList>
    </citation>
    <scope>NUCLEOTIDE SEQUENCE</scope>
    <source>
        <strain evidence="2">KACC 12607</strain>
    </source>
</reference>
<evidence type="ECO:0000313" key="2">
    <source>
        <dbReference type="EMBL" id="MBC3863020.1"/>
    </source>
</evidence>
<name>A0A923HHD8_9BURK</name>
<dbReference type="InterPro" id="IPR029068">
    <property type="entry name" value="Glyas_Bleomycin-R_OHBP_Dase"/>
</dbReference>
<sequence length="128" mass="13599">MTDPNFVLLYVSQPAVSAQFYSVLLGHEPIESSPTFAMFALSSGVMLGLWGKEGVLPSASLTGGGAEIAIAVKSNAEVDALYQLWCSQGLVMIQTPCVLDFGYTFVARDPDAHRIRVFSPSAIVAQSA</sequence>
<gene>
    <name evidence="2" type="ORF">H8K32_12990</name>
</gene>
<dbReference type="Gene3D" id="3.30.720.120">
    <property type="match status" value="1"/>
</dbReference>
<comment type="caution">
    <text evidence="2">The sequence shown here is derived from an EMBL/GenBank/DDBJ whole genome shotgun (WGS) entry which is preliminary data.</text>
</comment>
<dbReference type="EMBL" id="JACOFV010000011">
    <property type="protein sequence ID" value="MBC3863020.1"/>
    <property type="molecule type" value="Genomic_DNA"/>
</dbReference>
<dbReference type="InterPro" id="IPR026275">
    <property type="entry name" value="Glyoxalase/dOase/EhpR"/>
</dbReference>
<accession>A0A923HHD8</accession>
<dbReference type="Pfam" id="PF00903">
    <property type="entry name" value="Glyoxalase"/>
    <property type="match status" value="1"/>
</dbReference>
<dbReference type="RefSeq" id="WP_186912958.1">
    <property type="nucleotide sequence ID" value="NZ_JACOFV010000011.1"/>
</dbReference>
<dbReference type="PIRSF" id="PIRSF039020">
    <property type="entry name" value="EhpR"/>
    <property type="match status" value="1"/>
</dbReference>
<dbReference type="InterPro" id="IPR004360">
    <property type="entry name" value="Glyas_Fos-R_dOase_dom"/>
</dbReference>
<dbReference type="Gene3D" id="3.30.720.110">
    <property type="match status" value="1"/>
</dbReference>
<dbReference type="SUPFAM" id="SSF54593">
    <property type="entry name" value="Glyoxalase/Bleomycin resistance protein/Dihydroxybiphenyl dioxygenase"/>
    <property type="match status" value="1"/>
</dbReference>
<dbReference type="PROSITE" id="PS51819">
    <property type="entry name" value="VOC"/>
    <property type="match status" value="1"/>
</dbReference>